<reference evidence="3" key="1">
    <citation type="submission" date="2024-02" db="EMBL/GenBank/DDBJ databases">
        <authorList>
            <consortium name="ELIXIR-Norway"/>
            <consortium name="Elixir Norway"/>
        </authorList>
    </citation>
    <scope>NUCLEOTIDE SEQUENCE</scope>
</reference>
<evidence type="ECO:0000256" key="1">
    <source>
        <dbReference type="ARBA" id="ARBA00023015"/>
    </source>
</evidence>
<evidence type="ECO:0000256" key="2">
    <source>
        <dbReference type="ARBA" id="ARBA00023163"/>
    </source>
</evidence>
<dbReference type="InterPro" id="IPR005202">
    <property type="entry name" value="TF_GRAS"/>
</dbReference>
<proteinExistence type="predicted"/>
<sequence length="671" mass="75809">MAFCNKQSSLVGKEDLSPLATKLQQAWLQSQLFKVQKNDPSPFSFSVRHKAQDQTDVEPLTHKLVFSHIIEKHILPPLYSYSTKDSLKDYNLHNHGSFAHKAPTHVGDGNLGGDSEPNMMTFLNDILMEEDIDYEPSMQIECTIFQAMENEFANLIREDSLSSTSGSKNFENNMVHVGGVVDYSKTQNIEPSGCTQLFEQLFEDDLVHEYTNMLCQDVSQLNYCNNVDIITTKNPQSMVSMHLASNFSTSNRLDEHGGISMATSLPCGDDKGVQCNVNFAFEFGDEDHLPELLFKCGEAIGKNDLRKATQIIVELRELSSPNGSGVQRMAHYVTDALVAKMSGTGAQLYTSIGNIPSTREMLQVYKSIIMDRLPYERLGHFFCTTRILDAFKGVTRVHVVDYGILYGFHWPCLIKELANRPEGPPHLRITGIDQPQPGCTSSKRIQKTGQRLEKFARQCGVPFEYTAIAKKWENITPYELALREGEVLAVNCLFRLEHLLNDHVVATNPRKLLLKKIRTMNPKVFVTGVVNASCNEPFFVSRLSATIKHYSVQFDTLDVVIPNDFGKNRVIFEKEVMGRKILNIIACEGTTRVERSESYKQWHRCIQQSAFKQKPLGCPRAAHIVDESILGSYDKRFGMGKDDGWFLMGWKNETVCAFSAWEPVPLRATRF</sequence>
<keyword evidence="2" id="KW-0804">Transcription</keyword>
<dbReference type="Pfam" id="PF03514">
    <property type="entry name" value="GRAS"/>
    <property type="match status" value="1"/>
</dbReference>
<dbReference type="Proteomes" id="UP001497444">
    <property type="component" value="Chromosome 12"/>
</dbReference>
<accession>A0ABP0W315</accession>
<evidence type="ECO:0008006" key="5">
    <source>
        <dbReference type="Google" id="ProtNLM"/>
    </source>
</evidence>
<evidence type="ECO:0000313" key="4">
    <source>
        <dbReference type="Proteomes" id="UP001497444"/>
    </source>
</evidence>
<dbReference type="PANTHER" id="PTHR31636">
    <property type="entry name" value="OSJNBA0084A10.13 PROTEIN-RELATED"/>
    <property type="match status" value="1"/>
</dbReference>
<name>A0ABP0W315_9BRYO</name>
<dbReference type="PROSITE" id="PS50985">
    <property type="entry name" value="GRAS"/>
    <property type="match status" value="1"/>
</dbReference>
<organism evidence="3 4">
    <name type="scientific">Sphagnum jensenii</name>
    <dbReference type="NCBI Taxonomy" id="128206"/>
    <lineage>
        <taxon>Eukaryota</taxon>
        <taxon>Viridiplantae</taxon>
        <taxon>Streptophyta</taxon>
        <taxon>Embryophyta</taxon>
        <taxon>Bryophyta</taxon>
        <taxon>Sphagnophytina</taxon>
        <taxon>Sphagnopsida</taxon>
        <taxon>Sphagnales</taxon>
        <taxon>Sphagnaceae</taxon>
        <taxon>Sphagnum</taxon>
    </lineage>
</organism>
<keyword evidence="1" id="KW-0805">Transcription regulation</keyword>
<protein>
    <recommendedName>
        <fullName evidence="5">GRAS family transcription factor</fullName>
    </recommendedName>
</protein>
<gene>
    <name evidence="3" type="ORF">CSSPJE1EN1_LOCUS5425</name>
</gene>
<evidence type="ECO:0000313" key="3">
    <source>
        <dbReference type="EMBL" id="CAK9259947.1"/>
    </source>
</evidence>
<keyword evidence="4" id="KW-1185">Reference proteome</keyword>
<dbReference type="EMBL" id="OZ020107">
    <property type="protein sequence ID" value="CAK9259947.1"/>
    <property type="molecule type" value="Genomic_DNA"/>
</dbReference>